<dbReference type="STRING" id="988480.A0A075AQS8"/>
<evidence type="ECO:0000256" key="1">
    <source>
        <dbReference type="ARBA" id="ARBA00022737"/>
    </source>
</evidence>
<keyword evidence="2 3" id="KW-0802">TPR repeat</keyword>
<dbReference type="PANTHER" id="PTHR44858">
    <property type="entry name" value="TETRATRICOPEPTIDE REPEAT PROTEIN 6"/>
    <property type="match status" value="1"/>
</dbReference>
<accession>A0A075AQS8</accession>
<dbReference type="Pfam" id="PF13414">
    <property type="entry name" value="TPR_11"/>
    <property type="match status" value="2"/>
</dbReference>
<feature type="repeat" description="TPR" evidence="3">
    <location>
        <begin position="159"/>
        <end position="192"/>
    </location>
</feature>
<dbReference type="OrthoDB" id="2144673at2759"/>
<dbReference type="SUPFAM" id="SSF48452">
    <property type="entry name" value="TPR-like"/>
    <property type="match status" value="1"/>
</dbReference>
<organism evidence="4 5">
    <name type="scientific">Rozella allomycis (strain CSF55)</name>
    <dbReference type="NCBI Taxonomy" id="988480"/>
    <lineage>
        <taxon>Eukaryota</taxon>
        <taxon>Fungi</taxon>
        <taxon>Fungi incertae sedis</taxon>
        <taxon>Cryptomycota</taxon>
        <taxon>Cryptomycota incertae sedis</taxon>
        <taxon>Rozella</taxon>
    </lineage>
</organism>
<dbReference type="Gene3D" id="1.25.40.10">
    <property type="entry name" value="Tetratricopeptide repeat domain"/>
    <property type="match status" value="3"/>
</dbReference>
<evidence type="ECO:0000313" key="4">
    <source>
        <dbReference type="EMBL" id="EPZ31055.1"/>
    </source>
</evidence>
<gene>
    <name evidence="4" type="ORF">O9G_004906</name>
</gene>
<evidence type="ECO:0000256" key="3">
    <source>
        <dbReference type="PROSITE-ProRule" id="PRU00339"/>
    </source>
</evidence>
<dbReference type="InterPro" id="IPR011990">
    <property type="entry name" value="TPR-like_helical_dom_sf"/>
</dbReference>
<protein>
    <submittedName>
        <fullName evidence="4">Tetratricopeptide-like helical domain-containing protein</fullName>
    </submittedName>
</protein>
<name>A0A075AQS8_ROZAC</name>
<keyword evidence="5" id="KW-1185">Reference proteome</keyword>
<proteinExistence type="predicted"/>
<keyword evidence="1" id="KW-0677">Repeat</keyword>
<dbReference type="Proteomes" id="UP000030755">
    <property type="component" value="Unassembled WGS sequence"/>
</dbReference>
<sequence>NDKGLLDIQKALKLDPDFVDCYLERASYLQKNEELNQAITDCSDALVINPKCLRAYLLRAQIRYKLDQKLQAISDYTKAISIDHNSVIAYYNRGVVYQSMHNYSLGIKDYSICLLILPAKHSLVASVYRNRALLYWRQGYHEFALSDLYYARERFPKEAKLHALLGMCLEKLKRYKEALNSYSTAIKYNPFLVEIYLCMGNVQTAMDNIQAAKSLYQNAIRIKVDYYPAYLNLAYTLQMQGKFKRVSLNKSLY</sequence>
<dbReference type="InterPro" id="IPR019734">
    <property type="entry name" value="TPR_rpt"/>
</dbReference>
<dbReference type="AlphaFoldDB" id="A0A075AQS8"/>
<dbReference type="InterPro" id="IPR050498">
    <property type="entry name" value="Ycf3"/>
</dbReference>
<feature type="non-terminal residue" evidence="4">
    <location>
        <position position="1"/>
    </location>
</feature>
<evidence type="ECO:0000256" key="2">
    <source>
        <dbReference type="ARBA" id="ARBA00022803"/>
    </source>
</evidence>
<dbReference type="HOGENOM" id="CLU_1100714_0_0_1"/>
<evidence type="ECO:0000313" key="5">
    <source>
        <dbReference type="Proteomes" id="UP000030755"/>
    </source>
</evidence>
<dbReference type="SMART" id="SM00028">
    <property type="entry name" value="TPR"/>
    <property type="match status" value="6"/>
</dbReference>
<dbReference type="PANTHER" id="PTHR44858:SF1">
    <property type="entry name" value="UDP-N-ACETYLGLUCOSAMINE--PEPTIDE N-ACETYLGLUCOSAMINYLTRANSFERASE SPINDLY-RELATED"/>
    <property type="match status" value="1"/>
</dbReference>
<dbReference type="EMBL" id="KE561316">
    <property type="protein sequence ID" value="EPZ31055.1"/>
    <property type="molecule type" value="Genomic_DNA"/>
</dbReference>
<dbReference type="PROSITE" id="PS50005">
    <property type="entry name" value="TPR"/>
    <property type="match status" value="1"/>
</dbReference>
<reference evidence="4 5" key="1">
    <citation type="journal article" date="2013" name="Curr. Biol.">
        <title>Shared signatures of parasitism and phylogenomics unite Cryptomycota and microsporidia.</title>
        <authorList>
            <person name="James T.Y."/>
            <person name="Pelin A."/>
            <person name="Bonen L."/>
            <person name="Ahrendt S."/>
            <person name="Sain D."/>
            <person name="Corradi N."/>
            <person name="Stajich J.E."/>
        </authorList>
    </citation>
    <scope>NUCLEOTIDE SEQUENCE [LARGE SCALE GENOMIC DNA]</scope>
    <source>
        <strain evidence="4 5">CSF55</strain>
    </source>
</reference>